<comment type="caution">
    <text evidence="9">The sequence shown here is derived from an EMBL/GenBank/DDBJ whole genome shotgun (WGS) entry which is preliminary data.</text>
</comment>
<accession>A0A7I8VC71</accession>
<dbReference type="InterPro" id="IPR018114">
    <property type="entry name" value="TRYPSIN_HIS"/>
</dbReference>
<dbReference type="SUPFAM" id="SSF50494">
    <property type="entry name" value="Trypsin-like serine proteases"/>
    <property type="match status" value="1"/>
</dbReference>
<reference evidence="9 10" key="1">
    <citation type="submission" date="2020-08" db="EMBL/GenBank/DDBJ databases">
        <authorList>
            <person name="Hejnol A."/>
        </authorList>
    </citation>
    <scope>NUCLEOTIDE SEQUENCE [LARGE SCALE GENOMIC DNA]</scope>
</reference>
<feature type="chain" id="PRO_5029888966" evidence="7">
    <location>
        <begin position="17"/>
        <end position="273"/>
    </location>
</feature>
<evidence type="ECO:0000259" key="8">
    <source>
        <dbReference type="PROSITE" id="PS50240"/>
    </source>
</evidence>
<dbReference type="CDD" id="cd00190">
    <property type="entry name" value="Tryp_SPc"/>
    <property type="match status" value="1"/>
</dbReference>
<name>A0A7I8VC71_9ANNE</name>
<keyword evidence="1 6" id="KW-0645">Protease</keyword>
<dbReference type="SMART" id="SM00020">
    <property type="entry name" value="Tryp_SPc"/>
    <property type="match status" value="1"/>
</dbReference>
<keyword evidence="4" id="KW-1015">Disulfide bond</keyword>
<feature type="signal peptide" evidence="7">
    <location>
        <begin position="1"/>
        <end position="16"/>
    </location>
</feature>
<dbReference type="Gene3D" id="2.40.10.10">
    <property type="entry name" value="Trypsin-like serine proteases"/>
    <property type="match status" value="1"/>
</dbReference>
<dbReference type="PROSITE" id="PS00134">
    <property type="entry name" value="TRYPSIN_HIS"/>
    <property type="match status" value="1"/>
</dbReference>
<keyword evidence="3 6" id="KW-0720">Serine protease</keyword>
<dbReference type="PANTHER" id="PTHR24256">
    <property type="entry name" value="TRYPTASE-RELATED"/>
    <property type="match status" value="1"/>
</dbReference>
<dbReference type="GO" id="GO:0006508">
    <property type="term" value="P:proteolysis"/>
    <property type="evidence" value="ECO:0007669"/>
    <property type="project" value="UniProtKB-KW"/>
</dbReference>
<evidence type="ECO:0000256" key="2">
    <source>
        <dbReference type="ARBA" id="ARBA00022801"/>
    </source>
</evidence>
<dbReference type="EMBL" id="CAJFCJ010000003">
    <property type="protein sequence ID" value="CAD5112943.1"/>
    <property type="molecule type" value="Genomic_DNA"/>
</dbReference>
<dbReference type="InterPro" id="IPR033116">
    <property type="entry name" value="TRYPSIN_SER"/>
</dbReference>
<sequence>MKVLAVLALIVVASQARPSSNKANLQPFVGRIIGGEDAAPGAWPWQASLQRCTIGCSHSCGAVVVNENWVLTAAHCIQNPDPSGYRVVAGLHRRSDESGAQPRDASQVISHPEFIQDGSLGFPNDVGVVRVSSAFDLSASNVAAATLVPSNAPNFAGQACTISGWGLTVGGGSGLPDVLQQADTRVLSTADCQAQGIPQADDDYHICINDDDLETSSCNGDSGGPLNCPVGANGAYQVAGITSFGIIFCPEDTPAGYARVSTYRQWIDDNISA</sequence>
<dbReference type="PROSITE" id="PS50240">
    <property type="entry name" value="TRYPSIN_DOM"/>
    <property type="match status" value="1"/>
</dbReference>
<dbReference type="PROSITE" id="PS00135">
    <property type="entry name" value="TRYPSIN_SER"/>
    <property type="match status" value="1"/>
</dbReference>
<evidence type="ECO:0000313" key="10">
    <source>
        <dbReference type="Proteomes" id="UP000549394"/>
    </source>
</evidence>
<organism evidence="9 10">
    <name type="scientific">Dimorphilus gyrociliatus</name>
    <dbReference type="NCBI Taxonomy" id="2664684"/>
    <lineage>
        <taxon>Eukaryota</taxon>
        <taxon>Metazoa</taxon>
        <taxon>Spiralia</taxon>
        <taxon>Lophotrochozoa</taxon>
        <taxon>Annelida</taxon>
        <taxon>Polychaeta</taxon>
        <taxon>Polychaeta incertae sedis</taxon>
        <taxon>Dinophilidae</taxon>
        <taxon>Dimorphilus</taxon>
    </lineage>
</organism>
<evidence type="ECO:0000313" key="9">
    <source>
        <dbReference type="EMBL" id="CAD5112943.1"/>
    </source>
</evidence>
<dbReference type="Pfam" id="PF00089">
    <property type="entry name" value="Trypsin"/>
    <property type="match status" value="1"/>
</dbReference>
<feature type="domain" description="Peptidase S1" evidence="8">
    <location>
        <begin position="32"/>
        <end position="272"/>
    </location>
</feature>
<dbReference type="InterPro" id="IPR001254">
    <property type="entry name" value="Trypsin_dom"/>
</dbReference>
<keyword evidence="2 6" id="KW-0378">Hydrolase</keyword>
<keyword evidence="7" id="KW-0732">Signal</keyword>
<gene>
    <name evidence="9" type="ORF">DGYR_LOCUS2001</name>
</gene>
<evidence type="ECO:0000256" key="6">
    <source>
        <dbReference type="RuleBase" id="RU363034"/>
    </source>
</evidence>
<dbReference type="FunFam" id="2.40.10.10:FF:000068">
    <property type="entry name" value="transmembrane protease serine 2"/>
    <property type="match status" value="1"/>
</dbReference>
<dbReference type="AlphaFoldDB" id="A0A7I8VC71"/>
<dbReference type="OrthoDB" id="10061449at2759"/>
<dbReference type="InterPro" id="IPR009003">
    <property type="entry name" value="Peptidase_S1_PA"/>
</dbReference>
<dbReference type="FunFam" id="2.40.10.10:FF:000036">
    <property type="entry name" value="Trypsin beta"/>
    <property type="match status" value="1"/>
</dbReference>
<keyword evidence="10" id="KW-1185">Reference proteome</keyword>
<evidence type="ECO:0000256" key="5">
    <source>
        <dbReference type="ARBA" id="ARBA00024195"/>
    </source>
</evidence>
<dbReference type="InterPro" id="IPR051487">
    <property type="entry name" value="Ser/Thr_Proteases_Immune/Dev"/>
</dbReference>
<dbReference type="InterPro" id="IPR043504">
    <property type="entry name" value="Peptidase_S1_PA_chymotrypsin"/>
</dbReference>
<evidence type="ECO:0000256" key="4">
    <source>
        <dbReference type="ARBA" id="ARBA00023157"/>
    </source>
</evidence>
<dbReference type="InterPro" id="IPR001314">
    <property type="entry name" value="Peptidase_S1A"/>
</dbReference>
<comment type="similarity">
    <text evidence="5">Belongs to the peptidase S1 family. CLIP subfamily.</text>
</comment>
<evidence type="ECO:0000256" key="3">
    <source>
        <dbReference type="ARBA" id="ARBA00022825"/>
    </source>
</evidence>
<dbReference type="Proteomes" id="UP000549394">
    <property type="component" value="Unassembled WGS sequence"/>
</dbReference>
<proteinExistence type="inferred from homology"/>
<evidence type="ECO:0000256" key="1">
    <source>
        <dbReference type="ARBA" id="ARBA00022670"/>
    </source>
</evidence>
<dbReference type="GO" id="GO:0004252">
    <property type="term" value="F:serine-type endopeptidase activity"/>
    <property type="evidence" value="ECO:0007669"/>
    <property type="project" value="InterPro"/>
</dbReference>
<protein>
    <submittedName>
        <fullName evidence="9">DgyrCDS2150</fullName>
    </submittedName>
</protein>
<dbReference type="PRINTS" id="PR00722">
    <property type="entry name" value="CHYMOTRYPSIN"/>
</dbReference>
<evidence type="ECO:0000256" key="7">
    <source>
        <dbReference type="SAM" id="SignalP"/>
    </source>
</evidence>